<evidence type="ECO:0000313" key="1">
    <source>
        <dbReference type="EMBL" id="PYH83257.1"/>
    </source>
</evidence>
<dbReference type="GeneID" id="37143397"/>
<evidence type="ECO:0000313" key="2">
    <source>
        <dbReference type="Proteomes" id="UP000248340"/>
    </source>
</evidence>
<accession>A0A319CJB6</accession>
<proteinExistence type="predicted"/>
<dbReference type="VEuPathDB" id="FungiDB:BO82DRAFT_431011"/>
<protein>
    <submittedName>
        <fullName evidence="1">Uncharacterized protein</fullName>
    </submittedName>
</protein>
<organism evidence="1 2">
    <name type="scientific">Aspergillus uvarum CBS 121591</name>
    <dbReference type="NCBI Taxonomy" id="1448315"/>
    <lineage>
        <taxon>Eukaryota</taxon>
        <taxon>Fungi</taxon>
        <taxon>Dikarya</taxon>
        <taxon>Ascomycota</taxon>
        <taxon>Pezizomycotina</taxon>
        <taxon>Eurotiomycetes</taxon>
        <taxon>Eurotiomycetidae</taxon>
        <taxon>Eurotiales</taxon>
        <taxon>Aspergillaceae</taxon>
        <taxon>Aspergillus</taxon>
        <taxon>Aspergillus subgen. Circumdati</taxon>
    </lineage>
</organism>
<name>A0A319CJB6_9EURO</name>
<sequence length="232" mass="26071">MYSKHSLNKTRIYLENPSFDIHSVDLVTDRNNTRKLLTFVNPTTSRNGLETFTVLVELAANTQAVIFCRSETKTFDIIGRHESKGFGHEFEKAFTTEQVTESTGHYRIISCKFGGLNLLVRHETDSYVNSLPSKGPMRVEDVNVVDEVSRSFGYLCYGEPYLPLSQAASLAGAKLLIKREGQTVPIQSTLEVKTRAVSMPIDADEVIPQLWVCQTPNLVRAYHMAGLLRSLR</sequence>
<gene>
    <name evidence="1" type="ORF">BO82DRAFT_431011</name>
</gene>
<dbReference type="AlphaFoldDB" id="A0A319CJB6"/>
<dbReference type="RefSeq" id="XP_025493457.1">
    <property type="nucleotide sequence ID" value="XM_025640655.1"/>
</dbReference>
<dbReference type="OrthoDB" id="5393654at2759"/>
<dbReference type="EMBL" id="KZ821690">
    <property type="protein sequence ID" value="PYH83257.1"/>
    <property type="molecule type" value="Genomic_DNA"/>
</dbReference>
<dbReference type="STRING" id="1448315.A0A319CJB6"/>
<dbReference type="PANTHER" id="PTHR35179:SF2">
    <property type="entry name" value="START DOMAIN-CONTAINING PROTEIN"/>
    <property type="match status" value="1"/>
</dbReference>
<keyword evidence="2" id="KW-1185">Reference proteome</keyword>
<reference evidence="1 2" key="1">
    <citation type="submission" date="2016-12" db="EMBL/GenBank/DDBJ databases">
        <title>The genomes of Aspergillus section Nigri reveals drivers in fungal speciation.</title>
        <authorList>
            <consortium name="DOE Joint Genome Institute"/>
            <person name="Vesth T.C."/>
            <person name="Nybo J."/>
            <person name="Theobald S."/>
            <person name="Brandl J."/>
            <person name="Frisvad J.C."/>
            <person name="Nielsen K.F."/>
            <person name="Lyhne E.K."/>
            <person name="Kogle M.E."/>
            <person name="Kuo A."/>
            <person name="Riley R."/>
            <person name="Clum A."/>
            <person name="Nolan M."/>
            <person name="Lipzen A."/>
            <person name="Salamov A."/>
            <person name="Henrissat B."/>
            <person name="Wiebenga A."/>
            <person name="De Vries R.P."/>
            <person name="Grigoriev I.V."/>
            <person name="Mortensen U.H."/>
            <person name="Andersen M.R."/>
            <person name="Baker S.E."/>
        </authorList>
    </citation>
    <scope>NUCLEOTIDE SEQUENCE [LARGE SCALE GENOMIC DNA]</scope>
    <source>
        <strain evidence="1 2">CBS 121591</strain>
    </source>
</reference>
<dbReference type="Proteomes" id="UP000248340">
    <property type="component" value="Unassembled WGS sequence"/>
</dbReference>
<dbReference type="PANTHER" id="PTHR35179">
    <property type="entry name" value="PROTEIN CBG02620"/>
    <property type="match status" value="1"/>
</dbReference>